<evidence type="ECO:0000256" key="5">
    <source>
        <dbReference type="RuleBase" id="RU367026"/>
    </source>
</evidence>
<dbReference type="Pfam" id="PF05529">
    <property type="entry name" value="Bap31"/>
    <property type="match status" value="1"/>
</dbReference>
<proteinExistence type="inferred from homology"/>
<dbReference type="GO" id="GO:0005789">
    <property type="term" value="C:endoplasmic reticulum membrane"/>
    <property type="evidence" value="ECO:0007669"/>
    <property type="project" value="UniProtKB-SubCell"/>
</dbReference>
<comment type="similarity">
    <text evidence="5">Belongs to the BCAP29/BCAP31 family.</text>
</comment>
<dbReference type="Proteomes" id="UP001378960">
    <property type="component" value="Unassembled WGS sequence"/>
</dbReference>
<dbReference type="PANTHER" id="PTHR12701">
    <property type="entry name" value="BCR-ASSOCIATED PROTEIN, BAP"/>
    <property type="match status" value="1"/>
</dbReference>
<sequence>MAFQYVLTFTLLIIEMVLFALISLPLPSKLRRPLLNTLSIPFHSQQFQMIMKCVFVFIGIMFLDSINRTNKISNELNGFLPNPNNDYSNIGGGLSRAEIQSRRFYSQRNMYLCGFTLFLSLILNRTYSMVFELLEIKEKIAKVKVENSGKDNNNVDNSVLLEKIQQLKDEKEVLLKKSKALSDEY</sequence>
<evidence type="ECO:0000259" key="7">
    <source>
        <dbReference type="Pfam" id="PF05529"/>
    </source>
</evidence>
<keyword evidence="9" id="KW-1185">Reference proteome</keyword>
<keyword evidence="6" id="KW-0175">Coiled coil</keyword>
<dbReference type="GO" id="GO:0006888">
    <property type="term" value="P:endoplasmic reticulum to Golgi vesicle-mediated transport"/>
    <property type="evidence" value="ECO:0007669"/>
    <property type="project" value="UniProtKB-UniRule"/>
</dbReference>
<evidence type="ECO:0000256" key="2">
    <source>
        <dbReference type="ARBA" id="ARBA00022692"/>
    </source>
</evidence>
<evidence type="ECO:0000256" key="1">
    <source>
        <dbReference type="ARBA" id="ARBA00004141"/>
    </source>
</evidence>
<comment type="caution">
    <text evidence="8">The sequence shown here is derived from an EMBL/GenBank/DDBJ whole genome shotgun (WGS) entry which is preliminary data.</text>
</comment>
<keyword evidence="4 5" id="KW-0472">Membrane</keyword>
<dbReference type="GO" id="GO:0006886">
    <property type="term" value="P:intracellular protein transport"/>
    <property type="evidence" value="ECO:0007669"/>
    <property type="project" value="UniProtKB-UniRule"/>
</dbReference>
<gene>
    <name evidence="8" type="ORF">DAPK24_018130</name>
</gene>
<organism evidence="8 9">
    <name type="scientific">Pichia kluyveri</name>
    <name type="common">Yeast</name>
    <dbReference type="NCBI Taxonomy" id="36015"/>
    <lineage>
        <taxon>Eukaryota</taxon>
        <taxon>Fungi</taxon>
        <taxon>Dikarya</taxon>
        <taxon>Ascomycota</taxon>
        <taxon>Saccharomycotina</taxon>
        <taxon>Pichiomycetes</taxon>
        <taxon>Pichiales</taxon>
        <taxon>Pichiaceae</taxon>
        <taxon>Pichia</taxon>
    </lineage>
</organism>
<dbReference type="InterPro" id="IPR040463">
    <property type="entry name" value="BAP29/BAP31_N"/>
</dbReference>
<reference evidence="8 9" key="1">
    <citation type="journal article" date="2023" name="Elife">
        <title>Identification of key yeast species and microbe-microbe interactions impacting larval growth of Drosophila in the wild.</title>
        <authorList>
            <person name="Mure A."/>
            <person name="Sugiura Y."/>
            <person name="Maeda R."/>
            <person name="Honda K."/>
            <person name="Sakurai N."/>
            <person name="Takahashi Y."/>
            <person name="Watada M."/>
            <person name="Katoh T."/>
            <person name="Gotoh A."/>
            <person name="Gotoh Y."/>
            <person name="Taniguchi I."/>
            <person name="Nakamura K."/>
            <person name="Hayashi T."/>
            <person name="Katayama T."/>
            <person name="Uemura T."/>
            <person name="Hattori Y."/>
        </authorList>
    </citation>
    <scope>NUCLEOTIDE SEQUENCE [LARGE SCALE GENOMIC DNA]</scope>
    <source>
        <strain evidence="8 9">PK-24</strain>
    </source>
</reference>
<keyword evidence="5" id="KW-0653">Protein transport</keyword>
<dbReference type="EMBL" id="BTGB01000002">
    <property type="protein sequence ID" value="GMM45238.1"/>
    <property type="molecule type" value="Genomic_DNA"/>
</dbReference>
<comment type="subcellular location">
    <subcellularLocation>
        <location evidence="5">Endoplasmic reticulum membrane</location>
        <topology evidence="5">Multi-pass membrane protein</topology>
    </subcellularLocation>
    <subcellularLocation>
        <location evidence="1">Membrane</location>
        <topology evidence="1">Multi-pass membrane protein</topology>
    </subcellularLocation>
</comment>
<keyword evidence="2 5" id="KW-0812">Transmembrane</keyword>
<evidence type="ECO:0000313" key="8">
    <source>
        <dbReference type="EMBL" id="GMM45238.1"/>
    </source>
</evidence>
<dbReference type="PANTHER" id="PTHR12701:SF20">
    <property type="entry name" value="ENDOPLASMIC RETICULUM TRANSMEMBRANE PROTEIN"/>
    <property type="match status" value="1"/>
</dbReference>
<keyword evidence="5" id="KW-0813">Transport</keyword>
<comment type="function">
    <text evidence="5">May play a role in anterograde transport of membrane proteins from the endoplasmic reticulum to the Golgi.</text>
</comment>
<feature type="transmembrane region" description="Helical" evidence="5">
    <location>
        <begin position="109"/>
        <end position="127"/>
    </location>
</feature>
<evidence type="ECO:0000256" key="4">
    <source>
        <dbReference type="ARBA" id="ARBA00023136"/>
    </source>
</evidence>
<keyword evidence="5" id="KW-0256">Endoplasmic reticulum</keyword>
<keyword evidence="3 5" id="KW-1133">Transmembrane helix</keyword>
<dbReference type="InterPro" id="IPR008417">
    <property type="entry name" value="BAP29/BAP31"/>
</dbReference>
<feature type="domain" description="BAP29/BAP31 transmembrane" evidence="7">
    <location>
        <begin position="1"/>
        <end position="142"/>
    </location>
</feature>
<dbReference type="AlphaFoldDB" id="A0AAV5R2R7"/>
<evidence type="ECO:0000313" key="9">
    <source>
        <dbReference type="Proteomes" id="UP001378960"/>
    </source>
</evidence>
<dbReference type="GO" id="GO:0070973">
    <property type="term" value="P:protein localization to endoplasmic reticulum exit site"/>
    <property type="evidence" value="ECO:0007669"/>
    <property type="project" value="UniProtKB-UniRule"/>
</dbReference>
<name>A0AAV5R2R7_PICKL</name>
<evidence type="ECO:0000256" key="3">
    <source>
        <dbReference type="ARBA" id="ARBA00022989"/>
    </source>
</evidence>
<keyword evidence="5" id="KW-0931">ER-Golgi transport</keyword>
<feature type="transmembrane region" description="Helical" evidence="5">
    <location>
        <begin position="46"/>
        <end position="63"/>
    </location>
</feature>
<protein>
    <recommendedName>
        <fullName evidence="5">Endoplasmic reticulum transmembrane protein</fullName>
    </recommendedName>
</protein>
<feature type="transmembrane region" description="Helical" evidence="5">
    <location>
        <begin position="5"/>
        <end position="26"/>
    </location>
</feature>
<accession>A0AAV5R2R7</accession>
<feature type="coiled-coil region" evidence="6">
    <location>
        <begin position="157"/>
        <end position="184"/>
    </location>
</feature>
<evidence type="ECO:0000256" key="6">
    <source>
        <dbReference type="SAM" id="Coils"/>
    </source>
</evidence>